<feature type="compositionally biased region" description="Low complexity" evidence="3">
    <location>
        <begin position="1095"/>
        <end position="1108"/>
    </location>
</feature>
<dbReference type="InterPro" id="IPR017868">
    <property type="entry name" value="Filamin/ABP280_repeat-like"/>
</dbReference>
<dbReference type="Gene3D" id="2.60.40.2810">
    <property type="match status" value="1"/>
</dbReference>
<evidence type="ECO:0000256" key="4">
    <source>
        <dbReference type="SAM" id="Phobius"/>
    </source>
</evidence>
<dbReference type="InterPro" id="IPR001298">
    <property type="entry name" value="Filamin/ABP280_rpt"/>
</dbReference>
<proteinExistence type="predicted"/>
<dbReference type="PANTHER" id="PTHR38537:SF8">
    <property type="entry name" value="FILAMIN-A"/>
    <property type="match status" value="1"/>
</dbReference>
<dbReference type="InterPro" id="IPR056434">
    <property type="entry name" value="Ig_GEX2_N"/>
</dbReference>
<dbReference type="GO" id="GO:0030036">
    <property type="term" value="P:actin cytoskeleton organization"/>
    <property type="evidence" value="ECO:0007669"/>
    <property type="project" value="InterPro"/>
</dbReference>
<feature type="domain" description="GEX2 N-terminal Ig-like" evidence="6">
    <location>
        <begin position="27"/>
        <end position="126"/>
    </location>
</feature>
<protein>
    <recommendedName>
        <fullName evidence="6">GEX2 N-terminal Ig-like domain-containing protein</fullName>
    </recommendedName>
</protein>
<dbReference type="Gene3D" id="2.60.40.10">
    <property type="entry name" value="Immunoglobulins"/>
    <property type="match status" value="3"/>
</dbReference>
<dbReference type="EnsemblPlants" id="Kaladp0076s0298.1.v1.1">
    <property type="protein sequence ID" value="Kaladp0076s0298.1.v1.1"/>
    <property type="gene ID" value="Kaladp0076s0298.v1.1"/>
</dbReference>
<evidence type="ECO:0000259" key="6">
    <source>
        <dbReference type="Pfam" id="PF23616"/>
    </source>
</evidence>
<dbReference type="SUPFAM" id="SSF81296">
    <property type="entry name" value="E set domains"/>
    <property type="match status" value="2"/>
</dbReference>
<keyword evidence="1" id="KW-0677">Repeat</keyword>
<keyword evidence="5" id="KW-0732">Signal</keyword>
<feature type="region of interest" description="Disordered" evidence="3">
    <location>
        <begin position="430"/>
        <end position="455"/>
    </location>
</feature>
<dbReference type="InterPro" id="IPR044801">
    <property type="entry name" value="Filamin"/>
</dbReference>
<dbReference type="PANTHER" id="PTHR38537">
    <property type="entry name" value="JITTERBUG, ISOFORM N"/>
    <property type="match status" value="1"/>
</dbReference>
<dbReference type="Pfam" id="PF17963">
    <property type="entry name" value="Big_9"/>
    <property type="match status" value="1"/>
</dbReference>
<dbReference type="OMA" id="MLMQFWQ"/>
<dbReference type="AlphaFoldDB" id="A0A7N1A3Y4"/>
<feature type="region of interest" description="Disordered" evidence="3">
    <location>
        <begin position="1086"/>
        <end position="1125"/>
    </location>
</feature>
<keyword evidence="8" id="KW-1185">Reference proteome</keyword>
<keyword evidence="4" id="KW-0812">Transmembrane</keyword>
<dbReference type="SMART" id="SM00557">
    <property type="entry name" value="IG_FLMN"/>
    <property type="match status" value="1"/>
</dbReference>
<sequence>MSLLFIWNFFLVSFLFYMFARSEDPRPTFAFSWLKDNDTFTAGDTATVKVKVFADNLDVFARTPLNLTIAVNGKVGNSTYVSGVSSSFAGDPESWFISFMPISAGVFSVIIADDGYKVLDSSLHFQAIAGRIETAACLASWMGLVSDFEAGVTATVLILPRDSFGNNVSSTAEEAALYGFHVSAFYVNGSMASLFNVSHMGWNLFGYFSVEFIVIKAGDFLLHVEGGNQTLDGSPLGFKVYPGPLDVSSCAAEWSLGTNVLQIFSKMELFIHQNDRYSNVVQGWYAFDAQVVEKGTNLSIPVPDLIFEEVVPGIQLLSSSLLEPGDFMLTIYNLEHNTSISGMPFEFTVYVGYCDGANSVINGSGLDSSIAGEVEKFSVYLKDKYQYPSPVELNIIRVQILRETDFLPVWPTIVPLETVNGSVSLRSSAHGTVSPTGLEPASAPSTHHNNSSGGNEALQATSFEVTFKPEKSGLYGIHVFCGNIPLNGGHHLTKEVISGEVDISQSGVVQFESKVSKLRKIEILVQLMDFYLNPIKAQESKLKLDIGSVNGSKSETWIFIDNGNGSYSGFYMVKDASTYELCVSFDGKQLQPCPFQVNVYGGEYFPRATSDQVPVWEDESVAFDVISNDYFAGGNVSIVNTSKPAHGTLLQYGKLFRYTPFKGFSGNDSFVYTISDVNDNVAVGSVNISVLIIPPQFVSLPELLCATEDTINPKFGGFPGFEIKYSDQNENISVTLHAMSGFLFLSPMLMQFGNPMWTGLLLSTGDGTATDLTLMGNVEAVNIALQSIQYLGDGNFSGEDTIQLSTRNKNGINDVKVPVLVEPVNDPPFIQVPDYIILKQVSNATRIFVNDSNKLEFIIGDPDVLNFPGGESQFLVAFSVEVSTGFLETKLPAELINTTELKLRRNFHWQPLLNFVTISEHFTVKAKGVRFRGTFPHCREIMQQLSYHGGDHAAILTLTLNDLGNYGCYQDCVEKLSEPLFSEATIKLVRRKPMSSLAARSLGSVIICEFITVCFLGAVLLFYTCKCARALANERSSSLSTQTSSPDHSPLQPGTEVPDSNNSKGNISDCFRNPFLLRGQPLNFRQRSGRHAYDSPQSSSSHQHQQSPLPAFSPLSIQKAKSDTA</sequence>
<dbReference type="InterPro" id="IPR013783">
    <property type="entry name" value="Ig-like_fold"/>
</dbReference>
<dbReference type="Pfam" id="PF23616">
    <property type="entry name" value="Ig_GEX2_N"/>
    <property type="match status" value="2"/>
</dbReference>
<feature type="compositionally biased region" description="Polar residues" evidence="3">
    <location>
        <begin position="443"/>
        <end position="455"/>
    </location>
</feature>
<dbReference type="InterPro" id="IPR014756">
    <property type="entry name" value="Ig_E-set"/>
</dbReference>
<evidence type="ECO:0000313" key="8">
    <source>
        <dbReference type="Proteomes" id="UP000594263"/>
    </source>
</evidence>
<organism evidence="7 8">
    <name type="scientific">Kalanchoe fedtschenkoi</name>
    <name type="common">Lavender scallops</name>
    <name type="synonym">South American air plant</name>
    <dbReference type="NCBI Taxonomy" id="63787"/>
    <lineage>
        <taxon>Eukaryota</taxon>
        <taxon>Viridiplantae</taxon>
        <taxon>Streptophyta</taxon>
        <taxon>Embryophyta</taxon>
        <taxon>Tracheophyta</taxon>
        <taxon>Spermatophyta</taxon>
        <taxon>Magnoliopsida</taxon>
        <taxon>eudicotyledons</taxon>
        <taxon>Gunneridae</taxon>
        <taxon>Pentapetalae</taxon>
        <taxon>Saxifragales</taxon>
        <taxon>Crassulaceae</taxon>
        <taxon>Kalanchoe</taxon>
    </lineage>
</organism>
<feature type="signal peptide" evidence="5">
    <location>
        <begin position="1"/>
        <end position="22"/>
    </location>
</feature>
<feature type="chain" id="PRO_5029891699" description="GEX2 N-terminal Ig-like domain-containing protein" evidence="5">
    <location>
        <begin position="23"/>
        <end position="1125"/>
    </location>
</feature>
<feature type="transmembrane region" description="Helical" evidence="4">
    <location>
        <begin position="997"/>
        <end position="1023"/>
    </location>
</feature>
<keyword evidence="4" id="KW-0472">Membrane</keyword>
<keyword evidence="4" id="KW-1133">Transmembrane helix</keyword>
<evidence type="ECO:0000256" key="5">
    <source>
        <dbReference type="SAM" id="SignalP"/>
    </source>
</evidence>
<evidence type="ECO:0000256" key="1">
    <source>
        <dbReference type="ARBA" id="ARBA00022737"/>
    </source>
</evidence>
<feature type="repeat" description="Filamin" evidence="2">
    <location>
        <begin position="529"/>
        <end position="599"/>
    </location>
</feature>
<feature type="region of interest" description="Disordered" evidence="3">
    <location>
        <begin position="1038"/>
        <end position="1066"/>
    </location>
</feature>
<feature type="domain" description="GEX2 N-terminal Ig-like" evidence="6">
    <location>
        <begin position="136"/>
        <end position="240"/>
    </location>
</feature>
<name>A0A7N1A3Y4_KALFE</name>
<reference evidence="7" key="1">
    <citation type="submission" date="2021-01" db="UniProtKB">
        <authorList>
            <consortium name="EnsemblPlants"/>
        </authorList>
    </citation>
    <scope>IDENTIFICATION</scope>
</reference>
<accession>A0A7N1A3Y4</accession>
<evidence type="ECO:0000256" key="3">
    <source>
        <dbReference type="SAM" id="MobiDB-lite"/>
    </source>
</evidence>
<evidence type="ECO:0000313" key="7">
    <source>
        <dbReference type="EnsemblPlants" id="Kaladp0076s0298.1.v1.1"/>
    </source>
</evidence>
<dbReference type="GO" id="GO:0051015">
    <property type="term" value="F:actin filament binding"/>
    <property type="evidence" value="ECO:0007669"/>
    <property type="project" value="InterPro"/>
</dbReference>
<dbReference type="Proteomes" id="UP000594263">
    <property type="component" value="Unplaced"/>
</dbReference>
<dbReference type="GO" id="GO:0048235">
    <property type="term" value="P:pollen sperm cell differentiation"/>
    <property type="evidence" value="ECO:0007669"/>
    <property type="project" value="TreeGrafter"/>
</dbReference>
<dbReference type="Gramene" id="Kaladp0076s0298.1.v1.1">
    <property type="protein sequence ID" value="Kaladp0076s0298.1.v1.1"/>
    <property type="gene ID" value="Kaladp0076s0298.v1.1"/>
</dbReference>
<evidence type="ECO:0000256" key="2">
    <source>
        <dbReference type="PROSITE-ProRule" id="PRU00087"/>
    </source>
</evidence>
<dbReference type="PROSITE" id="PS50194">
    <property type="entry name" value="FILAMIN_REPEAT"/>
    <property type="match status" value="1"/>
</dbReference>